<comment type="caution">
    <text evidence="1">The sequence shown here is derived from an EMBL/GenBank/DDBJ whole genome shotgun (WGS) entry which is preliminary data.</text>
</comment>
<protein>
    <submittedName>
        <fullName evidence="1">Uncharacterized protein</fullName>
    </submittedName>
</protein>
<reference evidence="1 2" key="1">
    <citation type="submission" date="2016-08" db="EMBL/GenBank/DDBJ databases">
        <authorList>
            <person name="Seilhamer J.J."/>
        </authorList>
    </citation>
    <scope>NUCLEOTIDE SEQUENCE [LARGE SCALE GENOMIC DNA]</scope>
    <source>
        <strain evidence="1 2">CFBP7245</strain>
    </source>
</reference>
<sequence length="594" mass="64528">MKESPEQEDLRRAISGELTKRINDAARYPNVRSAVIQALGSIQDRIALLCIELRERFMLRADQPLARFYIKGGNAFTACMDLLQGHDQHLFDSGSSDWDTQVAIDPWLPGAVQDALHAEIEDIVVDEMRKAGVLIAFELSLLAPNASPLAQQVYPIPRAQWPPHTTDVGCLLKCDEPQTFRRVFDRDRTGLSAYSGVEIAKPGERGMPSPPGIVLNDGIKPFILYRLGYTWHATLIEGYPDHIVSQPASPRGILMELIDVSVPRRDTIEAIAIWSEIGNGHLTIATAAGQQERWQLPLPDLDYHLRENLMMLCEIASDPLALGAHKEAKRRERVAAIYAWYASTAQLAHFQSVLAGMAGRHVGALGDDAATLVNALMASVRTRTTQAAPDYANGQPTDATRARILAARHGTGTLLTLLSGAFTAPVLLSAAFSDDLLLMNTLAQSPSLAVDQLHFSGVDMAAVARVSYKQLQALDIAAFAHSVGGWLGEDVQVLAQPHNTPRVGGISYECTLVVFVNAKQPPFEKTALAFLTLTTATDAQAPFHSGPAGQGSAYAALLDIDGQRKAAAALVEEFVLRERLSKQHDAIKTLLPQA</sequence>
<dbReference type="RefSeq" id="WP_104614469.1">
    <property type="nucleotide sequence ID" value="NZ_JBHLXZ010000003.1"/>
</dbReference>
<evidence type="ECO:0000313" key="2">
    <source>
        <dbReference type="Proteomes" id="UP000238908"/>
    </source>
</evidence>
<gene>
    <name evidence="1" type="ORF">XdyCFBP7245_03765</name>
</gene>
<accession>A0A2S7C952</accession>
<dbReference type="Proteomes" id="UP000238908">
    <property type="component" value="Unassembled WGS sequence"/>
</dbReference>
<evidence type="ECO:0000313" key="1">
    <source>
        <dbReference type="EMBL" id="PPU58106.1"/>
    </source>
</evidence>
<proteinExistence type="predicted"/>
<organism evidence="1 2">
    <name type="scientific">Xanthomonas dyei</name>
    <dbReference type="NCBI Taxonomy" id="743699"/>
    <lineage>
        <taxon>Bacteria</taxon>
        <taxon>Pseudomonadati</taxon>
        <taxon>Pseudomonadota</taxon>
        <taxon>Gammaproteobacteria</taxon>
        <taxon>Lysobacterales</taxon>
        <taxon>Lysobacteraceae</taxon>
        <taxon>Xanthomonas</taxon>
    </lineage>
</organism>
<name>A0A2S7C952_9XANT</name>
<dbReference type="AlphaFoldDB" id="A0A2S7C952"/>
<dbReference type="EMBL" id="MDEE01000003">
    <property type="protein sequence ID" value="PPU58106.1"/>
    <property type="molecule type" value="Genomic_DNA"/>
</dbReference>